<organism evidence="8 9">
    <name type="scientific">Dokdonella koreensis DS-123</name>
    <dbReference type="NCBI Taxonomy" id="1300342"/>
    <lineage>
        <taxon>Bacteria</taxon>
        <taxon>Pseudomonadati</taxon>
        <taxon>Pseudomonadota</taxon>
        <taxon>Gammaproteobacteria</taxon>
        <taxon>Lysobacterales</taxon>
        <taxon>Rhodanobacteraceae</taxon>
        <taxon>Dokdonella</taxon>
    </lineage>
</organism>
<keyword evidence="4 6" id="KW-0408">Iron</keyword>
<dbReference type="PANTHER" id="PTHR30295:SF1">
    <property type="entry name" value="DNA PROTECTION DURING STARVATION PROTEIN"/>
    <property type="match status" value="1"/>
</dbReference>
<dbReference type="InterPro" id="IPR014490">
    <property type="entry name" value="Dps-like"/>
</dbReference>
<evidence type="ECO:0000256" key="1">
    <source>
        <dbReference type="ARBA" id="ARBA00008093"/>
    </source>
</evidence>
<feature type="binding site" evidence="6">
    <location>
        <position position="173"/>
    </location>
    <ligand>
        <name>Fe cation</name>
        <dbReference type="ChEBI" id="CHEBI:24875"/>
    </ligand>
</feature>
<evidence type="ECO:0000313" key="8">
    <source>
        <dbReference type="EMBL" id="ANB16983.1"/>
    </source>
</evidence>
<name>A0A160DTP3_9GAMM</name>
<feature type="binding site" evidence="6">
    <location>
        <position position="176"/>
    </location>
    <ligand>
        <name>Fe cation</name>
        <dbReference type="ChEBI" id="CHEBI:24875"/>
    </ligand>
</feature>
<dbReference type="EMBL" id="CP015249">
    <property type="protein sequence ID" value="ANB16983.1"/>
    <property type="molecule type" value="Genomic_DNA"/>
</dbReference>
<feature type="binding site" evidence="6">
    <location>
        <position position="141"/>
    </location>
    <ligand>
        <name>Fe cation</name>
        <dbReference type="ChEBI" id="CHEBI:24875"/>
    </ligand>
</feature>
<feature type="binding site" evidence="6">
    <location>
        <position position="58"/>
    </location>
    <ligand>
        <name>Fe cation</name>
        <dbReference type="ChEBI" id="CHEBI:24875"/>
    </ligand>
</feature>
<comment type="catalytic activity">
    <reaction evidence="5">
        <text>Fe(2+)(in) = Fe(2+)(out)</text>
        <dbReference type="Rhea" id="RHEA:28486"/>
        <dbReference type="ChEBI" id="CHEBI:29033"/>
    </reaction>
</comment>
<dbReference type="OrthoDB" id="4271929at2"/>
<dbReference type="Pfam" id="PF00210">
    <property type="entry name" value="Ferritin"/>
    <property type="match status" value="1"/>
</dbReference>
<evidence type="ECO:0000313" key="9">
    <source>
        <dbReference type="Proteomes" id="UP000076830"/>
    </source>
</evidence>
<dbReference type="PANTHER" id="PTHR30295">
    <property type="entry name" value="BACTERIOFERRITIN"/>
    <property type="match status" value="1"/>
</dbReference>
<evidence type="ECO:0000256" key="2">
    <source>
        <dbReference type="ARBA" id="ARBA00013107"/>
    </source>
</evidence>
<dbReference type="STRING" id="1300342.I596_953"/>
<sequence length="201" mass="22688">MAAQPQRSKPATPKPFLTDIQTLRRRAREHIEQGAVTAGYAADRPTVIRLLNEALATEIVCVLRYKYHYYMASGIHAKSVAAEFLEHAREEQAHADRIAERITQLDGKPDFSPEGLLTRSHSEYVEGGDLVEMIQEDLVAERIAIDSYREIIQYLGNDDPTTRRMMEEILAMEEEHAEDLGTMLENLGKKGEPAKRAPRAS</sequence>
<dbReference type="PRINTS" id="PR00601">
    <property type="entry name" value="BACFERRITIN"/>
</dbReference>
<dbReference type="GO" id="GO:0004322">
    <property type="term" value="F:ferroxidase activity"/>
    <property type="evidence" value="ECO:0007669"/>
    <property type="project" value="UniProtKB-EC"/>
</dbReference>
<dbReference type="GO" id="GO:0020037">
    <property type="term" value="F:heme binding"/>
    <property type="evidence" value="ECO:0007669"/>
    <property type="project" value="TreeGrafter"/>
</dbReference>
<dbReference type="PATRIC" id="fig|1300342.3.peg.930"/>
<dbReference type="InterPro" id="IPR012347">
    <property type="entry name" value="Ferritin-like"/>
</dbReference>
<evidence type="ECO:0000256" key="4">
    <source>
        <dbReference type="ARBA" id="ARBA00023004"/>
    </source>
</evidence>
<dbReference type="InterPro" id="IPR002024">
    <property type="entry name" value="Bacterioferritin"/>
</dbReference>
<protein>
    <recommendedName>
        <fullName evidence="2">ferroxidase</fullName>
        <ecNumber evidence="2">1.16.3.1</ecNumber>
    </recommendedName>
</protein>
<feature type="domain" description="Ferritin-like diiron" evidence="7">
    <location>
        <begin position="41"/>
        <end position="191"/>
    </location>
</feature>
<accession>A0A160DTP3</accession>
<keyword evidence="6" id="KW-0479">Metal-binding</keyword>
<evidence type="ECO:0000256" key="5">
    <source>
        <dbReference type="ARBA" id="ARBA00036243"/>
    </source>
</evidence>
<dbReference type="AlphaFoldDB" id="A0A160DTP3"/>
<dbReference type="GO" id="GO:0008199">
    <property type="term" value="F:ferric iron binding"/>
    <property type="evidence" value="ECO:0007669"/>
    <property type="project" value="InterPro"/>
</dbReference>
<dbReference type="RefSeq" id="WP_067644757.1">
    <property type="nucleotide sequence ID" value="NZ_CP015249.1"/>
</dbReference>
<dbReference type="PROSITE" id="PS50905">
    <property type="entry name" value="FERRITIN_LIKE"/>
    <property type="match status" value="1"/>
</dbReference>
<dbReference type="CDD" id="cd00657">
    <property type="entry name" value="Ferritin_like"/>
    <property type="match status" value="1"/>
</dbReference>
<dbReference type="Proteomes" id="UP000076830">
    <property type="component" value="Chromosome"/>
</dbReference>
<evidence type="ECO:0000256" key="6">
    <source>
        <dbReference type="PIRSR" id="PIRSR018063-50"/>
    </source>
</evidence>
<gene>
    <name evidence="8" type="ORF">I596_953</name>
</gene>
<reference evidence="8 9" key="1">
    <citation type="submission" date="2016-04" db="EMBL/GenBank/DDBJ databases">
        <title>Complete genome sequence of Dokdonella koreensis DS-123T.</title>
        <authorList>
            <person name="Kim J.F."/>
            <person name="Lee H."/>
            <person name="Kwak M.-J."/>
        </authorList>
    </citation>
    <scope>NUCLEOTIDE SEQUENCE [LARGE SCALE GENOMIC DNA]</scope>
    <source>
        <strain evidence="8 9">DS-123</strain>
    </source>
</reference>
<dbReference type="EC" id="1.16.3.1" evidence="2"/>
<evidence type="ECO:0000259" key="7">
    <source>
        <dbReference type="PROSITE" id="PS50905"/>
    </source>
</evidence>
<dbReference type="SUPFAM" id="SSF47240">
    <property type="entry name" value="Ferritin-like"/>
    <property type="match status" value="1"/>
</dbReference>
<dbReference type="GO" id="GO:0006826">
    <property type="term" value="P:iron ion transport"/>
    <property type="evidence" value="ECO:0007669"/>
    <property type="project" value="InterPro"/>
</dbReference>
<dbReference type="InterPro" id="IPR008331">
    <property type="entry name" value="Ferritin_DPS_dom"/>
</dbReference>
<dbReference type="GO" id="GO:0006879">
    <property type="term" value="P:intracellular iron ion homeostasis"/>
    <property type="evidence" value="ECO:0007669"/>
    <property type="project" value="UniProtKB-KW"/>
</dbReference>
<dbReference type="GO" id="GO:0005829">
    <property type="term" value="C:cytosol"/>
    <property type="evidence" value="ECO:0007669"/>
    <property type="project" value="TreeGrafter"/>
</dbReference>
<feature type="binding site" evidence="6">
    <location>
        <position position="94"/>
    </location>
    <ligand>
        <name>Fe cation</name>
        <dbReference type="ChEBI" id="CHEBI:24875"/>
    </ligand>
</feature>
<dbReference type="InterPro" id="IPR009078">
    <property type="entry name" value="Ferritin-like_SF"/>
</dbReference>
<comment type="similarity">
    <text evidence="1">Belongs to the bacterioferritin family.</text>
</comment>
<evidence type="ECO:0000256" key="3">
    <source>
        <dbReference type="ARBA" id="ARBA00022434"/>
    </source>
</evidence>
<dbReference type="PIRSF" id="PIRSF018063">
    <property type="entry name" value="Ferrtn_UCP018063"/>
    <property type="match status" value="1"/>
</dbReference>
<keyword evidence="9" id="KW-1185">Reference proteome</keyword>
<dbReference type="InterPro" id="IPR009040">
    <property type="entry name" value="Ferritin-like_diiron"/>
</dbReference>
<dbReference type="Gene3D" id="1.20.1260.10">
    <property type="match status" value="1"/>
</dbReference>
<keyword evidence="3" id="KW-0409">Iron storage</keyword>
<dbReference type="KEGG" id="dko:I596_953"/>
<proteinExistence type="inferred from homology"/>